<dbReference type="RefSeq" id="WP_080174323.1">
    <property type="nucleotide sequence ID" value="NZ_AP024854.1"/>
</dbReference>
<dbReference type="Pfam" id="PF00534">
    <property type="entry name" value="Glycos_transf_1"/>
    <property type="match status" value="1"/>
</dbReference>
<reference evidence="2 5" key="2">
    <citation type="submission" date="2024-01" db="EMBL/GenBank/DDBJ databases">
        <title>Active colonisers of the gastrointestinal tract of Atlantic salmon farmed in a warm water region.</title>
        <authorList>
            <person name="Bowman J.P."/>
        </authorList>
    </citation>
    <scope>NUCLEOTIDE SEQUENCE [LARGE SCALE GENOMIC DNA]</scope>
    <source>
        <strain evidence="2 5">S3MW1</strain>
    </source>
</reference>
<evidence type="ECO:0000313" key="3">
    <source>
        <dbReference type="EMBL" id="SKA23404.1"/>
    </source>
</evidence>
<dbReference type="Proteomes" id="UP000191116">
    <property type="component" value="Unassembled WGS sequence"/>
</dbReference>
<dbReference type="EC" id="2.4.1.291" evidence="3"/>
<protein>
    <submittedName>
        <fullName evidence="2">Glycosyltransferase</fullName>
        <ecNumber evidence="2">2.4.-.-</ecNumber>
    </submittedName>
    <submittedName>
        <fullName evidence="3">N-acetylgalactosamine-N, N'-diacetylbacillosaminyl-diphospho-undecaprenol 4-alpha-N-acetylgalactosaminyltransferase</fullName>
        <ecNumber evidence="3">2.4.1.291</ecNumber>
    </submittedName>
</protein>
<dbReference type="Gene3D" id="3.40.50.2000">
    <property type="entry name" value="Glycogen Phosphorylase B"/>
    <property type="match status" value="2"/>
</dbReference>
<dbReference type="EMBL" id="JAYXUG010000009">
    <property type="protein sequence ID" value="MEC6832562.1"/>
    <property type="molecule type" value="Genomic_DNA"/>
</dbReference>
<name>A0A1T4S5A4_9GAMM</name>
<dbReference type="PANTHER" id="PTHR12526">
    <property type="entry name" value="GLYCOSYLTRANSFERASE"/>
    <property type="match status" value="1"/>
</dbReference>
<dbReference type="SUPFAM" id="SSF53756">
    <property type="entry name" value="UDP-Glycosyltransferase/glycogen phosphorylase"/>
    <property type="match status" value="1"/>
</dbReference>
<organism evidence="3 4">
    <name type="scientific">Photobacterium toruni</name>
    <dbReference type="NCBI Taxonomy" id="1935446"/>
    <lineage>
        <taxon>Bacteria</taxon>
        <taxon>Pseudomonadati</taxon>
        <taxon>Pseudomonadota</taxon>
        <taxon>Gammaproteobacteria</taxon>
        <taxon>Vibrionales</taxon>
        <taxon>Vibrionaceae</taxon>
        <taxon>Photobacterium</taxon>
    </lineage>
</organism>
<feature type="domain" description="Glycosyl transferase family 1" evidence="1">
    <location>
        <begin position="203"/>
        <end position="349"/>
    </location>
</feature>
<dbReference type="GO" id="GO:0016757">
    <property type="term" value="F:glycosyltransferase activity"/>
    <property type="evidence" value="ECO:0007669"/>
    <property type="project" value="UniProtKB-KW"/>
</dbReference>
<evidence type="ECO:0000313" key="2">
    <source>
        <dbReference type="EMBL" id="MEC6832562.1"/>
    </source>
</evidence>
<evidence type="ECO:0000259" key="1">
    <source>
        <dbReference type="Pfam" id="PF00534"/>
    </source>
</evidence>
<dbReference type="OrthoDB" id="9792269at2"/>
<evidence type="ECO:0000313" key="5">
    <source>
        <dbReference type="Proteomes" id="UP001306119"/>
    </source>
</evidence>
<dbReference type="PANTHER" id="PTHR12526:SF638">
    <property type="entry name" value="SPORE COAT PROTEIN SA"/>
    <property type="match status" value="1"/>
</dbReference>
<reference evidence="3 4" key="1">
    <citation type="submission" date="2017-02" db="EMBL/GenBank/DDBJ databases">
        <authorList>
            <person name="Peterson S.W."/>
        </authorList>
    </citation>
    <scope>NUCLEOTIDE SEQUENCE [LARGE SCALE GENOMIC DNA]</scope>
    <source>
        <strain evidence="3 4">CECT 9189</strain>
    </source>
</reference>
<keyword evidence="3" id="KW-0328">Glycosyltransferase</keyword>
<proteinExistence type="predicted"/>
<dbReference type="GO" id="GO:1901135">
    <property type="term" value="P:carbohydrate derivative metabolic process"/>
    <property type="evidence" value="ECO:0007669"/>
    <property type="project" value="UniProtKB-ARBA"/>
</dbReference>
<dbReference type="Proteomes" id="UP001306119">
    <property type="component" value="Unassembled WGS sequence"/>
</dbReference>
<dbReference type="AlphaFoldDB" id="A0A1T4S5A4"/>
<gene>
    <name evidence="3" type="primary">pglJ</name>
    <name evidence="3" type="ORF">CZ814_01463</name>
    <name evidence="2" type="ORF">VXS06_12410</name>
</gene>
<evidence type="ECO:0000313" key="4">
    <source>
        <dbReference type="Proteomes" id="UP000191116"/>
    </source>
</evidence>
<accession>A0A1T4S5A4</accession>
<sequence length="375" mass="43291">MERILFVTHNFKGGGIQKITLDTARYQAQQGNDVTLLALEEGMDFQLDFSCAYHVLPVKEFLFKHPFLGLYFLFYKMFLRKIFPQSEHLWAGTIYKKIFMEYQKTQQPFDAIFINGARSMNRLYSLNLSQVVYSLHLPHVLAKKNNIYYNFLFKKLFLNKKVFTVSDFIKDPILKKSMQLSIPLKCLETIYNPCDKKDLLEKSKDEINFNSKFILAVGRLSRQKRFDVLIDAYHLADIDLPLIILGEGNQRKVLEKKIEQLNLNQKVLLKGFDNNPFKWMNRCEFFVLSSDLEGFVLVINEALACGAPVIATDCGPVTEILTGELQKGIVPKQDPIALANKIKQFVQTPIYPSEDVIDKLSFSHITKLQLKLALQ</sequence>
<dbReference type="EC" id="2.4.-.-" evidence="2"/>
<keyword evidence="3" id="KW-0808">Transferase</keyword>
<dbReference type="EMBL" id="FUWP01000005">
    <property type="protein sequence ID" value="SKA23404.1"/>
    <property type="molecule type" value="Genomic_DNA"/>
</dbReference>
<dbReference type="CDD" id="cd03811">
    <property type="entry name" value="GT4_GT28_WabH-like"/>
    <property type="match status" value="1"/>
</dbReference>
<dbReference type="InterPro" id="IPR001296">
    <property type="entry name" value="Glyco_trans_1"/>
</dbReference>
<keyword evidence="5" id="KW-1185">Reference proteome</keyword>